<comment type="caution">
    <text evidence="8">The sequence shown here is derived from an EMBL/GenBank/DDBJ whole genome shotgun (WGS) entry which is preliminary data.</text>
</comment>
<organism evidence="8 9">
    <name type="scientific">Actinomadura viridis</name>
    <dbReference type="NCBI Taxonomy" id="58110"/>
    <lineage>
        <taxon>Bacteria</taxon>
        <taxon>Bacillati</taxon>
        <taxon>Actinomycetota</taxon>
        <taxon>Actinomycetes</taxon>
        <taxon>Streptosporangiales</taxon>
        <taxon>Thermomonosporaceae</taxon>
        <taxon>Actinomadura</taxon>
    </lineage>
</organism>
<reference evidence="8" key="1">
    <citation type="submission" date="2020-11" db="EMBL/GenBank/DDBJ databases">
        <title>Sequencing the genomes of 1000 actinobacteria strains.</title>
        <authorList>
            <person name="Klenk H.-P."/>
        </authorList>
    </citation>
    <scope>NUCLEOTIDE SEQUENCE</scope>
    <source>
        <strain evidence="8">DSM 43175</strain>
    </source>
</reference>
<sequence length="413" mass="45610">MNGCPVHFDPLSPEQLADPYPLYARMRDECPVFHDAEHDLWIVTRYEDVMTVVRDPKTFSSENAVRASVQPLPAPVLAVLAEGWPLTPTLTDSDGDVHRRLRLLVSKAFTPRRVQELEDTVRRTADELIDGFAGEGRADVIDRFAWHLPLITIADVLGVPREDVPLLHRWSYSWLRLMQATDPVEDLVACASDVVSMQRYFMDALGRRERDGGSDLMAELLTARIAGGEPLTRVEAMRVPMNLIIAGHVTVTRAIGNGLTTLLADPGQLEAVRRDPALVPTMVEEILRFESPAQGLFRTVREDTELGGVGIPAGARVMVHWGSGNRDERVFPDAARFDVARDSAASHLAFGKGVHACLGAPLARLQLRIAIPRLLDRLPGLRLAEGADTAVRDTIFFARGFKKLTLAWDAEAA</sequence>
<evidence type="ECO:0000313" key="9">
    <source>
        <dbReference type="Proteomes" id="UP000614047"/>
    </source>
</evidence>
<evidence type="ECO:0000256" key="5">
    <source>
        <dbReference type="ARBA" id="ARBA00023004"/>
    </source>
</evidence>
<proteinExistence type="inferred from homology"/>
<dbReference type="GO" id="GO:0004497">
    <property type="term" value="F:monooxygenase activity"/>
    <property type="evidence" value="ECO:0007669"/>
    <property type="project" value="UniProtKB-KW"/>
</dbReference>
<dbReference type="FunFam" id="1.10.630.10:FF:000018">
    <property type="entry name" value="Cytochrome P450 monooxygenase"/>
    <property type="match status" value="1"/>
</dbReference>
<dbReference type="SUPFAM" id="SSF48264">
    <property type="entry name" value="Cytochrome P450"/>
    <property type="match status" value="1"/>
</dbReference>
<dbReference type="InterPro" id="IPR002397">
    <property type="entry name" value="Cyt_P450_B"/>
</dbReference>
<evidence type="ECO:0000256" key="4">
    <source>
        <dbReference type="ARBA" id="ARBA00023002"/>
    </source>
</evidence>
<protein>
    <submittedName>
        <fullName evidence="8">Cytochrome P450</fullName>
    </submittedName>
</protein>
<evidence type="ECO:0000256" key="6">
    <source>
        <dbReference type="ARBA" id="ARBA00023033"/>
    </source>
</evidence>
<evidence type="ECO:0000256" key="7">
    <source>
        <dbReference type="RuleBase" id="RU000461"/>
    </source>
</evidence>
<keyword evidence="9" id="KW-1185">Reference proteome</keyword>
<keyword evidence="3 7" id="KW-0479">Metal-binding</keyword>
<keyword evidence="4 7" id="KW-0560">Oxidoreductase</keyword>
<keyword evidence="5 7" id="KW-0408">Iron</keyword>
<comment type="similarity">
    <text evidence="1 7">Belongs to the cytochrome P450 family.</text>
</comment>
<dbReference type="PANTHER" id="PTHR46696">
    <property type="entry name" value="P450, PUTATIVE (EUROFUNG)-RELATED"/>
    <property type="match status" value="1"/>
</dbReference>
<keyword evidence="6 7" id="KW-0503">Monooxygenase</keyword>
<evidence type="ECO:0000256" key="3">
    <source>
        <dbReference type="ARBA" id="ARBA00022723"/>
    </source>
</evidence>
<keyword evidence="2 7" id="KW-0349">Heme</keyword>
<name>A0A931DCS6_9ACTN</name>
<dbReference type="GO" id="GO:0016705">
    <property type="term" value="F:oxidoreductase activity, acting on paired donors, with incorporation or reduction of molecular oxygen"/>
    <property type="evidence" value="ECO:0007669"/>
    <property type="project" value="InterPro"/>
</dbReference>
<dbReference type="RefSeq" id="WP_197011414.1">
    <property type="nucleotide sequence ID" value="NZ_BAABES010000005.1"/>
</dbReference>
<dbReference type="InterPro" id="IPR001128">
    <property type="entry name" value="Cyt_P450"/>
</dbReference>
<dbReference type="GO" id="GO:0005506">
    <property type="term" value="F:iron ion binding"/>
    <property type="evidence" value="ECO:0007669"/>
    <property type="project" value="InterPro"/>
</dbReference>
<dbReference type="GO" id="GO:0020037">
    <property type="term" value="F:heme binding"/>
    <property type="evidence" value="ECO:0007669"/>
    <property type="project" value="InterPro"/>
</dbReference>
<dbReference type="PRINTS" id="PR00359">
    <property type="entry name" value="BP450"/>
</dbReference>
<dbReference type="InterPro" id="IPR036396">
    <property type="entry name" value="Cyt_P450_sf"/>
</dbReference>
<evidence type="ECO:0000313" key="8">
    <source>
        <dbReference type="EMBL" id="MBG6088724.1"/>
    </source>
</evidence>
<dbReference type="Pfam" id="PF00067">
    <property type="entry name" value="p450"/>
    <property type="match status" value="1"/>
</dbReference>
<dbReference type="Gene3D" id="1.10.630.10">
    <property type="entry name" value="Cytochrome P450"/>
    <property type="match status" value="1"/>
</dbReference>
<evidence type="ECO:0000256" key="1">
    <source>
        <dbReference type="ARBA" id="ARBA00010617"/>
    </source>
</evidence>
<dbReference type="AlphaFoldDB" id="A0A931DCS6"/>
<dbReference type="InterPro" id="IPR017972">
    <property type="entry name" value="Cyt_P450_CS"/>
</dbReference>
<dbReference type="PANTHER" id="PTHR46696:SF1">
    <property type="entry name" value="CYTOCHROME P450 YJIB-RELATED"/>
    <property type="match status" value="1"/>
</dbReference>
<dbReference type="PROSITE" id="PS00086">
    <property type="entry name" value="CYTOCHROME_P450"/>
    <property type="match status" value="1"/>
</dbReference>
<gene>
    <name evidence="8" type="ORF">IW256_002837</name>
</gene>
<dbReference type="Proteomes" id="UP000614047">
    <property type="component" value="Unassembled WGS sequence"/>
</dbReference>
<evidence type="ECO:0000256" key="2">
    <source>
        <dbReference type="ARBA" id="ARBA00022617"/>
    </source>
</evidence>
<accession>A0A931DCS6</accession>
<dbReference type="EMBL" id="JADOUA010000001">
    <property type="protein sequence ID" value="MBG6088724.1"/>
    <property type="molecule type" value="Genomic_DNA"/>
</dbReference>